<name>A0A8T2S467_CERRI</name>
<accession>A0A8T2S467</accession>
<comment type="caution">
    <text evidence="1">The sequence shown here is derived from an EMBL/GenBank/DDBJ whole genome shotgun (WGS) entry which is preliminary data.</text>
</comment>
<dbReference type="Proteomes" id="UP000825935">
    <property type="component" value="Chromosome 23"/>
</dbReference>
<gene>
    <name evidence="1" type="ORF">KP509_23G073700</name>
</gene>
<dbReference type="EMBL" id="CM035428">
    <property type="protein sequence ID" value="KAH7302443.1"/>
    <property type="molecule type" value="Genomic_DNA"/>
</dbReference>
<proteinExistence type="predicted"/>
<keyword evidence="2" id="KW-1185">Reference proteome</keyword>
<evidence type="ECO:0000313" key="2">
    <source>
        <dbReference type="Proteomes" id="UP000825935"/>
    </source>
</evidence>
<dbReference type="AlphaFoldDB" id="A0A8T2S467"/>
<reference evidence="1 2" key="1">
    <citation type="submission" date="2021-08" db="EMBL/GenBank/DDBJ databases">
        <title>WGS assembly of Ceratopteris richardii.</title>
        <authorList>
            <person name="Marchant D.B."/>
            <person name="Chen G."/>
            <person name="Jenkins J."/>
            <person name="Shu S."/>
            <person name="Leebens-Mack J."/>
            <person name="Grimwood J."/>
            <person name="Schmutz J."/>
            <person name="Soltis P."/>
            <person name="Soltis D."/>
            <person name="Chen Z.-H."/>
        </authorList>
    </citation>
    <scope>NUCLEOTIDE SEQUENCE [LARGE SCALE GENOMIC DNA]</scope>
    <source>
        <strain evidence="1">Whitten #5841</strain>
        <tissue evidence="1">Leaf</tissue>
    </source>
</reference>
<sequence length="107" mass="11809">MDVLPSVSSSVFKNCRTATTHKCRYRAESASSFSDGCHHDETPIDVFTFRTQLRYFLSICPDATISIKISAPAIDRIEQEVHHCRRKPSGQSLSGTVVSVCAKSTTT</sequence>
<protein>
    <submittedName>
        <fullName evidence="1">Uncharacterized protein</fullName>
    </submittedName>
</protein>
<organism evidence="1 2">
    <name type="scientific">Ceratopteris richardii</name>
    <name type="common">Triangle waterfern</name>
    <dbReference type="NCBI Taxonomy" id="49495"/>
    <lineage>
        <taxon>Eukaryota</taxon>
        <taxon>Viridiplantae</taxon>
        <taxon>Streptophyta</taxon>
        <taxon>Embryophyta</taxon>
        <taxon>Tracheophyta</taxon>
        <taxon>Polypodiopsida</taxon>
        <taxon>Polypodiidae</taxon>
        <taxon>Polypodiales</taxon>
        <taxon>Pteridineae</taxon>
        <taxon>Pteridaceae</taxon>
        <taxon>Parkerioideae</taxon>
        <taxon>Ceratopteris</taxon>
    </lineage>
</organism>
<evidence type="ECO:0000313" key="1">
    <source>
        <dbReference type="EMBL" id="KAH7302443.1"/>
    </source>
</evidence>